<organism evidence="3 4">
    <name type="scientific">Methanobrevibacter gottschalkii</name>
    <dbReference type="NCBI Taxonomy" id="190974"/>
    <lineage>
        <taxon>Archaea</taxon>
        <taxon>Methanobacteriati</taxon>
        <taxon>Methanobacteriota</taxon>
        <taxon>Methanomada group</taxon>
        <taxon>Methanobacteria</taxon>
        <taxon>Methanobacteriales</taxon>
        <taxon>Methanobacteriaceae</taxon>
        <taxon>Methanobrevibacter</taxon>
    </lineage>
</organism>
<feature type="transmembrane region" description="Helical" evidence="1">
    <location>
        <begin position="116"/>
        <end position="135"/>
    </location>
</feature>
<dbReference type="EMBL" id="FOAK01000007">
    <property type="protein sequence ID" value="SEK92334.1"/>
    <property type="molecule type" value="Genomic_DNA"/>
</dbReference>
<accession>A0A1H7L0H7</accession>
<keyword evidence="1" id="KW-1133">Transmembrane helix</keyword>
<feature type="transmembrane region" description="Helical" evidence="1">
    <location>
        <begin position="72"/>
        <end position="94"/>
    </location>
</feature>
<feature type="transmembrane region" description="Helical" evidence="1">
    <location>
        <begin position="174"/>
        <end position="191"/>
    </location>
</feature>
<gene>
    <name evidence="3" type="ORF">SAMN05216439_1667</name>
</gene>
<feature type="domain" description="Phosphatidic acid phosphatase type 2/haloperoxidase" evidence="2">
    <location>
        <begin position="72"/>
        <end position="189"/>
    </location>
</feature>
<evidence type="ECO:0000313" key="3">
    <source>
        <dbReference type="EMBL" id="SEK92334.1"/>
    </source>
</evidence>
<dbReference type="Pfam" id="PF01569">
    <property type="entry name" value="PAP2"/>
    <property type="match status" value="1"/>
</dbReference>
<reference evidence="3 4" key="1">
    <citation type="submission" date="2016-10" db="EMBL/GenBank/DDBJ databases">
        <authorList>
            <person name="de Groot N.N."/>
        </authorList>
    </citation>
    <scope>NUCLEOTIDE SEQUENCE [LARGE SCALE GENOMIC DNA]</scope>
    <source>
        <strain evidence="3 4">DSM 11978</strain>
    </source>
</reference>
<proteinExistence type="predicted"/>
<keyword evidence="1" id="KW-0472">Membrane</keyword>
<dbReference type="Proteomes" id="UP000199506">
    <property type="component" value="Unassembled WGS sequence"/>
</dbReference>
<evidence type="ECO:0000259" key="2">
    <source>
        <dbReference type="SMART" id="SM00014"/>
    </source>
</evidence>
<keyword evidence="1" id="KW-0812">Transmembrane</keyword>
<dbReference type="SMART" id="SM00014">
    <property type="entry name" value="acidPPc"/>
    <property type="match status" value="1"/>
</dbReference>
<dbReference type="Gene3D" id="1.20.144.10">
    <property type="entry name" value="Phosphatidic acid phosphatase type 2/haloperoxidase"/>
    <property type="match status" value="2"/>
</dbReference>
<evidence type="ECO:0000256" key="1">
    <source>
        <dbReference type="SAM" id="Phobius"/>
    </source>
</evidence>
<sequence>MDVFQHPIFLLGELMNINVELFYLFNHAFQNPFFDYIMPVFTHFGGFKFLILVLIAIVLYAHLRNKRTLRKIIFLTLIALLFSDGIAFVLKHLIHEPRPFLSLDNVHLLIAEDDPLSFPSGHTTSTIAIVTFLVFNMKELAKKHYKIINVCLIIFAILIPFSRMYIGVHYPGDVLAGAAIGIVGAVIVNHFKCEILNRIDILNKIKESIS</sequence>
<dbReference type="PANTHER" id="PTHR14969:SF13">
    <property type="entry name" value="AT30094P"/>
    <property type="match status" value="1"/>
</dbReference>
<dbReference type="SUPFAM" id="SSF48317">
    <property type="entry name" value="Acid phosphatase/Vanadium-dependent haloperoxidase"/>
    <property type="match status" value="1"/>
</dbReference>
<dbReference type="AlphaFoldDB" id="A0A1H7L0H7"/>
<feature type="transmembrane region" description="Helical" evidence="1">
    <location>
        <begin position="147"/>
        <end position="168"/>
    </location>
</feature>
<dbReference type="InterPro" id="IPR036938">
    <property type="entry name" value="PAP2/HPO_sf"/>
</dbReference>
<dbReference type="STRING" id="190974.SAMN05216439_1667"/>
<feature type="transmembrane region" description="Helical" evidence="1">
    <location>
        <begin position="36"/>
        <end position="60"/>
    </location>
</feature>
<name>A0A1H7L0H7_9EURY</name>
<protein>
    <submittedName>
        <fullName evidence="3">Undecaprenyl-diphosphatase</fullName>
    </submittedName>
</protein>
<evidence type="ECO:0000313" key="4">
    <source>
        <dbReference type="Proteomes" id="UP000199506"/>
    </source>
</evidence>
<dbReference type="GO" id="GO:0042392">
    <property type="term" value="F:sphingosine-1-phosphate phosphatase activity"/>
    <property type="evidence" value="ECO:0007669"/>
    <property type="project" value="TreeGrafter"/>
</dbReference>
<dbReference type="InterPro" id="IPR000326">
    <property type="entry name" value="PAP2/HPO"/>
</dbReference>
<dbReference type="PANTHER" id="PTHR14969">
    <property type="entry name" value="SPHINGOSINE-1-PHOSPHATE PHOSPHOHYDROLASE"/>
    <property type="match status" value="1"/>
</dbReference>